<keyword evidence="2" id="KW-1133">Transmembrane helix</keyword>
<dbReference type="GO" id="GO:0042302">
    <property type="term" value="F:structural constituent of cuticle"/>
    <property type="evidence" value="ECO:0007669"/>
    <property type="project" value="InterPro"/>
</dbReference>
<evidence type="ECO:0000259" key="3">
    <source>
        <dbReference type="SMART" id="SM01088"/>
    </source>
</evidence>
<name>A0A1I7WSK8_HETBA</name>
<keyword evidence="4" id="KW-1185">Reference proteome</keyword>
<organism evidence="4 5">
    <name type="scientific">Heterorhabditis bacteriophora</name>
    <name type="common">Entomopathogenic nematode worm</name>
    <dbReference type="NCBI Taxonomy" id="37862"/>
    <lineage>
        <taxon>Eukaryota</taxon>
        <taxon>Metazoa</taxon>
        <taxon>Ecdysozoa</taxon>
        <taxon>Nematoda</taxon>
        <taxon>Chromadorea</taxon>
        <taxon>Rhabditida</taxon>
        <taxon>Rhabditina</taxon>
        <taxon>Rhabditomorpha</taxon>
        <taxon>Strongyloidea</taxon>
        <taxon>Heterorhabditidae</taxon>
        <taxon>Heterorhabditis</taxon>
    </lineage>
</organism>
<feature type="transmembrane region" description="Helical" evidence="2">
    <location>
        <begin position="12"/>
        <end position="35"/>
    </location>
</feature>
<dbReference type="Pfam" id="PF01484">
    <property type="entry name" value="Col_cuticle_N"/>
    <property type="match status" value="1"/>
</dbReference>
<dbReference type="InterPro" id="IPR002486">
    <property type="entry name" value="Col_cuticle_N"/>
</dbReference>
<accession>A0A1I7WSK8</accession>
<keyword evidence="2" id="KW-0472">Membrane</keyword>
<feature type="domain" description="Nematode cuticle collagen N-terminal" evidence="3">
    <location>
        <begin position="10"/>
        <end position="62"/>
    </location>
</feature>
<dbReference type="AlphaFoldDB" id="A0A1I7WSK8"/>
<evidence type="ECO:0000256" key="2">
    <source>
        <dbReference type="SAM" id="Phobius"/>
    </source>
</evidence>
<protein>
    <submittedName>
        <fullName evidence="5">Col_cuticle_N domain-containing protein</fullName>
    </submittedName>
</protein>
<keyword evidence="2" id="KW-0812">Transmembrane</keyword>
<evidence type="ECO:0000313" key="5">
    <source>
        <dbReference type="WBParaSite" id="Hba_08124"/>
    </source>
</evidence>
<keyword evidence="1" id="KW-0677">Repeat</keyword>
<reference evidence="5" key="1">
    <citation type="submission" date="2016-11" db="UniProtKB">
        <authorList>
            <consortium name="WormBaseParasite"/>
        </authorList>
    </citation>
    <scope>IDENTIFICATION</scope>
</reference>
<proteinExistence type="predicted"/>
<dbReference type="SMART" id="SM01088">
    <property type="entry name" value="Col_cuticle_N"/>
    <property type="match status" value="1"/>
</dbReference>
<sequence>MGYNHEFYYRMAIFSASLSIFSVLFLTVAVPTLYLKSSNEMLTIETKAQQFKEDSNRIWREVQVLMSTNNYNNGASPTFFSRKRRNPWDQMQTCQGMPASYCPSDCGVSHIVVPVYQTKKESEDSDGYRKFWMNRK</sequence>
<evidence type="ECO:0000313" key="4">
    <source>
        <dbReference type="Proteomes" id="UP000095283"/>
    </source>
</evidence>
<dbReference type="Proteomes" id="UP000095283">
    <property type="component" value="Unplaced"/>
</dbReference>
<evidence type="ECO:0000256" key="1">
    <source>
        <dbReference type="ARBA" id="ARBA00022737"/>
    </source>
</evidence>
<dbReference type="WBParaSite" id="Hba_08124">
    <property type="protein sequence ID" value="Hba_08124"/>
    <property type="gene ID" value="Hba_08124"/>
</dbReference>